<dbReference type="GO" id="GO:0016887">
    <property type="term" value="F:ATP hydrolysis activity"/>
    <property type="evidence" value="ECO:0007669"/>
    <property type="project" value="InterPro"/>
</dbReference>
<accession>A0A1M6ENF6</accession>
<protein>
    <submittedName>
        <fullName evidence="5">Fluoroquinolone transport system ATP-binding protein</fullName>
    </submittedName>
</protein>
<dbReference type="EMBL" id="FQXK01000044">
    <property type="protein sequence ID" value="SHI86986.1"/>
    <property type="molecule type" value="Genomic_DNA"/>
</dbReference>
<dbReference type="InterPro" id="IPR003593">
    <property type="entry name" value="AAA+_ATPase"/>
</dbReference>
<dbReference type="SMART" id="SM00382">
    <property type="entry name" value="AAA"/>
    <property type="match status" value="1"/>
</dbReference>
<proteinExistence type="predicted"/>
<dbReference type="InterPro" id="IPR027417">
    <property type="entry name" value="P-loop_NTPase"/>
</dbReference>
<dbReference type="InterPro" id="IPR050763">
    <property type="entry name" value="ABC_transporter_ATP-binding"/>
</dbReference>
<dbReference type="PROSITE" id="PS50893">
    <property type="entry name" value="ABC_TRANSPORTER_2"/>
    <property type="match status" value="1"/>
</dbReference>
<dbReference type="InterPro" id="IPR003439">
    <property type="entry name" value="ABC_transporter-like_ATP-bd"/>
</dbReference>
<sequence length="290" mass="32193">MIQVKNLSFSYTKKPFIEDMNFSVSEGEIFGFLGPSGAGKSTLQKILLGMLPGYGGSAVVCGTECRASSSDFYQQIGVDFEYSTMYEKLSARENLEFFSSLYRKTSGSKRGTGSGRSIDELLAMVGLENDVDKRVSDFSKGMKSRLNFIKTLVHDPKILFLDEPTSGLDPTNNRLMKDIILEEKRRGKTILLTTHNMQDATELCDRVAFIVGGKIYALDTPHNLIMSKGAAKVSYSWIENGEQTGECVLDEMASDERLQKLIASNRIISIHSSEPTLNDIFMEITGRTLV</sequence>
<dbReference type="PROSITE" id="PS00211">
    <property type="entry name" value="ABC_TRANSPORTER_1"/>
    <property type="match status" value="1"/>
</dbReference>
<organism evidence="5 6">
    <name type="scientific">Butyrivibrio fibrisolvens DSM 3071</name>
    <dbReference type="NCBI Taxonomy" id="1121131"/>
    <lineage>
        <taxon>Bacteria</taxon>
        <taxon>Bacillati</taxon>
        <taxon>Bacillota</taxon>
        <taxon>Clostridia</taxon>
        <taxon>Lachnospirales</taxon>
        <taxon>Lachnospiraceae</taxon>
        <taxon>Butyrivibrio</taxon>
    </lineage>
</organism>
<evidence type="ECO:0000259" key="4">
    <source>
        <dbReference type="PROSITE" id="PS50893"/>
    </source>
</evidence>
<evidence type="ECO:0000256" key="3">
    <source>
        <dbReference type="ARBA" id="ARBA00022840"/>
    </source>
</evidence>
<dbReference type="InterPro" id="IPR017871">
    <property type="entry name" value="ABC_transporter-like_CS"/>
</dbReference>
<dbReference type="PANTHER" id="PTHR42711:SF18">
    <property type="entry name" value="ABC TRANSPORTER, ATP-BINDING PROTEIN"/>
    <property type="match status" value="1"/>
</dbReference>
<dbReference type="PANTHER" id="PTHR42711">
    <property type="entry name" value="ABC TRANSPORTER ATP-BINDING PROTEIN"/>
    <property type="match status" value="1"/>
</dbReference>
<dbReference type="SUPFAM" id="SSF52540">
    <property type="entry name" value="P-loop containing nucleoside triphosphate hydrolases"/>
    <property type="match status" value="1"/>
</dbReference>
<keyword evidence="3 5" id="KW-0067">ATP-binding</keyword>
<feature type="domain" description="ABC transporter" evidence="4">
    <location>
        <begin position="2"/>
        <end position="237"/>
    </location>
</feature>
<keyword evidence="2" id="KW-0547">Nucleotide-binding</keyword>
<keyword evidence="6" id="KW-1185">Reference proteome</keyword>
<dbReference type="STRING" id="1121131.SAMN02745229_03762"/>
<dbReference type="Proteomes" id="UP000184278">
    <property type="component" value="Unassembled WGS sequence"/>
</dbReference>
<keyword evidence="1" id="KW-0813">Transport</keyword>
<name>A0A1M6ENF6_BUTFI</name>
<dbReference type="RefSeq" id="WP_073390046.1">
    <property type="nucleotide sequence ID" value="NZ_FQXK01000044.1"/>
</dbReference>
<dbReference type="Gene3D" id="3.40.50.300">
    <property type="entry name" value="P-loop containing nucleotide triphosphate hydrolases"/>
    <property type="match status" value="1"/>
</dbReference>
<dbReference type="Pfam" id="PF00005">
    <property type="entry name" value="ABC_tran"/>
    <property type="match status" value="1"/>
</dbReference>
<evidence type="ECO:0000256" key="2">
    <source>
        <dbReference type="ARBA" id="ARBA00022741"/>
    </source>
</evidence>
<dbReference type="AlphaFoldDB" id="A0A1M6ENF6"/>
<evidence type="ECO:0000313" key="6">
    <source>
        <dbReference type="Proteomes" id="UP000184278"/>
    </source>
</evidence>
<dbReference type="CDD" id="cd03230">
    <property type="entry name" value="ABC_DR_subfamily_A"/>
    <property type="match status" value="1"/>
</dbReference>
<gene>
    <name evidence="5" type="ORF">SAMN02745229_03762</name>
</gene>
<dbReference type="OrthoDB" id="9804819at2"/>
<dbReference type="GeneID" id="89510302"/>
<reference evidence="6" key="1">
    <citation type="submission" date="2016-11" db="EMBL/GenBank/DDBJ databases">
        <authorList>
            <person name="Varghese N."/>
            <person name="Submissions S."/>
        </authorList>
    </citation>
    <scope>NUCLEOTIDE SEQUENCE [LARGE SCALE GENOMIC DNA]</scope>
    <source>
        <strain evidence="6">DSM 3071</strain>
    </source>
</reference>
<evidence type="ECO:0000313" key="5">
    <source>
        <dbReference type="EMBL" id="SHI86986.1"/>
    </source>
</evidence>
<evidence type="ECO:0000256" key="1">
    <source>
        <dbReference type="ARBA" id="ARBA00022448"/>
    </source>
</evidence>
<dbReference type="GO" id="GO:0005524">
    <property type="term" value="F:ATP binding"/>
    <property type="evidence" value="ECO:0007669"/>
    <property type="project" value="UniProtKB-KW"/>
</dbReference>